<dbReference type="NCBIfam" id="TIGR00196">
    <property type="entry name" value="yjeF_cterm"/>
    <property type="match status" value="1"/>
</dbReference>
<keyword evidence="13" id="KW-0511">Multifunctional enzyme</keyword>
<dbReference type="InterPro" id="IPR000631">
    <property type="entry name" value="CARKD"/>
</dbReference>
<comment type="similarity">
    <text evidence="3 19">In the N-terminal section; belongs to the NnrE/AIBP family.</text>
</comment>
<keyword evidence="7 17" id="KW-0067">ATP-binding</keyword>
<comment type="caution">
    <text evidence="18">Lacks conserved residue(s) required for the propagation of feature annotation.</text>
</comment>
<feature type="binding site" evidence="17">
    <location>
        <position position="436"/>
    </location>
    <ligand>
        <name>(6S)-NADPHX</name>
        <dbReference type="ChEBI" id="CHEBI:64076"/>
    </ligand>
</feature>
<comment type="subunit">
    <text evidence="17">Homotetramer.</text>
</comment>
<comment type="function">
    <text evidence="14 19">Bifunctional enzyme that catalyzes the epimerization of the S- and R-forms of NAD(P)HX and the dehydration of the S-form of NAD(P)HX at the expense of ADP, which is converted to AMP. This allows the repair of both epimers of NAD(P)HX, a damaged form of NAD(P)H that is a result of enzymatic or heat-dependent hydration.</text>
</comment>
<evidence type="ECO:0000256" key="3">
    <source>
        <dbReference type="ARBA" id="ARBA00006001"/>
    </source>
</evidence>
<feature type="binding site" evidence="17">
    <location>
        <begin position="406"/>
        <end position="410"/>
    </location>
    <ligand>
        <name>AMP</name>
        <dbReference type="ChEBI" id="CHEBI:456215"/>
    </ligand>
</feature>
<evidence type="ECO:0000256" key="10">
    <source>
        <dbReference type="ARBA" id="ARBA00023027"/>
    </source>
</evidence>
<feature type="binding site" evidence="17">
    <location>
        <position position="364"/>
    </location>
    <ligand>
        <name>(6S)-NADPHX</name>
        <dbReference type="ChEBI" id="CHEBI:64076"/>
    </ligand>
</feature>
<evidence type="ECO:0000259" key="21">
    <source>
        <dbReference type="PROSITE" id="PS51385"/>
    </source>
</evidence>
<keyword evidence="11 18" id="KW-0413">Isomerase</keyword>
<dbReference type="InterPro" id="IPR029056">
    <property type="entry name" value="Ribokinase-like"/>
</dbReference>
<feature type="domain" description="YjeF N-terminal" evidence="21">
    <location>
        <begin position="10"/>
        <end position="223"/>
    </location>
</feature>
<keyword evidence="5 18" id="KW-0479">Metal-binding</keyword>
<dbReference type="RefSeq" id="WP_191807544.1">
    <property type="nucleotide sequence ID" value="NZ_JACSQD010000003.1"/>
</dbReference>
<dbReference type="HAMAP" id="MF_01966">
    <property type="entry name" value="NADHX_epimerase"/>
    <property type="match status" value="1"/>
</dbReference>
<evidence type="ECO:0000259" key="20">
    <source>
        <dbReference type="PROSITE" id="PS51383"/>
    </source>
</evidence>
<comment type="similarity">
    <text evidence="17">Belongs to the NnrD/CARKD family.</text>
</comment>
<comment type="catalytic activity">
    <reaction evidence="15 17 19">
        <text>(6S)-NADHX + ADP = AMP + phosphate + NADH + H(+)</text>
        <dbReference type="Rhea" id="RHEA:32223"/>
        <dbReference type="ChEBI" id="CHEBI:15378"/>
        <dbReference type="ChEBI" id="CHEBI:43474"/>
        <dbReference type="ChEBI" id="CHEBI:57945"/>
        <dbReference type="ChEBI" id="CHEBI:64074"/>
        <dbReference type="ChEBI" id="CHEBI:456215"/>
        <dbReference type="ChEBI" id="CHEBI:456216"/>
        <dbReference type="EC" id="4.2.1.136"/>
    </reaction>
</comment>
<dbReference type="PANTHER" id="PTHR12592:SF0">
    <property type="entry name" value="ATP-DEPENDENT (S)-NAD(P)H-HYDRATE DEHYDRATASE"/>
    <property type="match status" value="1"/>
</dbReference>
<evidence type="ECO:0000256" key="11">
    <source>
        <dbReference type="ARBA" id="ARBA00023235"/>
    </source>
</evidence>
<keyword evidence="9 18" id="KW-0630">Potassium</keyword>
<feature type="binding site" evidence="18">
    <location>
        <position position="166"/>
    </location>
    <ligand>
        <name>(6S)-NADPHX</name>
        <dbReference type="ChEBI" id="CHEBI:64076"/>
    </ligand>
</feature>
<evidence type="ECO:0000256" key="2">
    <source>
        <dbReference type="ARBA" id="ARBA00000909"/>
    </source>
</evidence>
<evidence type="ECO:0000256" key="8">
    <source>
        <dbReference type="ARBA" id="ARBA00022857"/>
    </source>
</evidence>
<dbReference type="PANTHER" id="PTHR12592">
    <property type="entry name" value="ATP-DEPENDENT (S)-NAD(P)H-HYDRATE DEHYDRATASE FAMILY MEMBER"/>
    <property type="match status" value="1"/>
</dbReference>
<accession>A0ABR8US51</accession>
<dbReference type="CDD" id="cd01171">
    <property type="entry name" value="YXKO-related"/>
    <property type="match status" value="1"/>
</dbReference>
<evidence type="ECO:0000256" key="9">
    <source>
        <dbReference type="ARBA" id="ARBA00022958"/>
    </source>
</evidence>
<feature type="binding site" evidence="18">
    <location>
        <begin position="132"/>
        <end position="138"/>
    </location>
    <ligand>
        <name>(6S)-NADPHX</name>
        <dbReference type="ChEBI" id="CHEBI:64076"/>
    </ligand>
</feature>
<dbReference type="PIRSF" id="PIRSF017184">
    <property type="entry name" value="Nnr"/>
    <property type="match status" value="1"/>
</dbReference>
<keyword evidence="23" id="KW-1185">Reference proteome</keyword>
<evidence type="ECO:0000313" key="22">
    <source>
        <dbReference type="EMBL" id="MBD7995207.1"/>
    </source>
</evidence>
<evidence type="ECO:0000256" key="7">
    <source>
        <dbReference type="ARBA" id="ARBA00022840"/>
    </source>
</evidence>
<feature type="binding site" evidence="18">
    <location>
        <position position="63"/>
    </location>
    <ligand>
        <name>K(+)</name>
        <dbReference type="ChEBI" id="CHEBI:29103"/>
    </ligand>
</feature>
<comment type="catalytic activity">
    <reaction evidence="2 18 19">
        <text>(6R)-NADPHX = (6S)-NADPHX</text>
        <dbReference type="Rhea" id="RHEA:32227"/>
        <dbReference type="ChEBI" id="CHEBI:64076"/>
        <dbReference type="ChEBI" id="CHEBI:64077"/>
        <dbReference type="EC" id="5.1.99.6"/>
    </reaction>
</comment>
<evidence type="ECO:0000256" key="1">
    <source>
        <dbReference type="ARBA" id="ARBA00000013"/>
    </source>
</evidence>
<evidence type="ECO:0000256" key="14">
    <source>
        <dbReference type="ARBA" id="ARBA00025153"/>
    </source>
</evidence>
<dbReference type="InterPro" id="IPR004443">
    <property type="entry name" value="YjeF_N_dom"/>
</dbReference>
<evidence type="ECO:0000256" key="6">
    <source>
        <dbReference type="ARBA" id="ARBA00022741"/>
    </source>
</evidence>
<dbReference type="InterPro" id="IPR030677">
    <property type="entry name" value="Nnr"/>
</dbReference>
<evidence type="ECO:0000256" key="13">
    <source>
        <dbReference type="ARBA" id="ARBA00023268"/>
    </source>
</evidence>
<feature type="binding site" evidence="18">
    <location>
        <position position="128"/>
    </location>
    <ligand>
        <name>K(+)</name>
        <dbReference type="ChEBI" id="CHEBI:29103"/>
    </ligand>
</feature>
<comment type="similarity">
    <text evidence="4 19">In the C-terminal section; belongs to the NnrD/CARKD family.</text>
</comment>
<feature type="binding site" evidence="17">
    <location>
        <position position="320"/>
    </location>
    <ligand>
        <name>(6S)-NADPHX</name>
        <dbReference type="ChEBI" id="CHEBI:64076"/>
    </ligand>
</feature>
<evidence type="ECO:0000313" key="23">
    <source>
        <dbReference type="Proteomes" id="UP000609874"/>
    </source>
</evidence>
<reference evidence="22 23" key="1">
    <citation type="submission" date="2020-08" db="EMBL/GenBank/DDBJ databases">
        <title>A Genomic Blueprint of the Chicken Gut Microbiome.</title>
        <authorList>
            <person name="Gilroy R."/>
            <person name="Ravi A."/>
            <person name="Getino M."/>
            <person name="Pursley I."/>
            <person name="Horton D.L."/>
            <person name="Alikhan N.-F."/>
            <person name="Baker D."/>
            <person name="Gharbi K."/>
            <person name="Hall N."/>
            <person name="Watson M."/>
            <person name="Adriaenssens E.M."/>
            <person name="Foster-Nyarko E."/>
            <person name="Jarju S."/>
            <person name="Secka A."/>
            <person name="Antonio M."/>
            <person name="Oren A."/>
            <person name="Chaudhuri R."/>
            <person name="La Ragione R.M."/>
            <person name="Hildebrand F."/>
            <person name="Pallen M.J."/>
        </authorList>
    </citation>
    <scope>NUCLEOTIDE SEQUENCE [LARGE SCALE GENOMIC DNA]</scope>
    <source>
        <strain evidence="22 23">Sa2CUA1</strain>
    </source>
</reference>
<dbReference type="EC" id="4.2.1.136" evidence="19"/>
<evidence type="ECO:0000256" key="12">
    <source>
        <dbReference type="ARBA" id="ARBA00023239"/>
    </source>
</evidence>
<keyword evidence="10 17" id="KW-0520">NAD</keyword>
<dbReference type="EC" id="5.1.99.6" evidence="19"/>
<dbReference type="EMBL" id="JACSQD010000003">
    <property type="protein sequence ID" value="MBD7995207.1"/>
    <property type="molecule type" value="Genomic_DNA"/>
</dbReference>
<dbReference type="SUPFAM" id="SSF64153">
    <property type="entry name" value="YjeF N-terminal domain-like"/>
    <property type="match status" value="1"/>
</dbReference>
<dbReference type="Proteomes" id="UP000609874">
    <property type="component" value="Unassembled WGS sequence"/>
</dbReference>
<evidence type="ECO:0000256" key="4">
    <source>
        <dbReference type="ARBA" id="ARBA00009524"/>
    </source>
</evidence>
<evidence type="ECO:0000256" key="17">
    <source>
        <dbReference type="HAMAP-Rule" id="MF_01965"/>
    </source>
</evidence>
<proteinExistence type="inferred from homology"/>
<feature type="domain" description="YjeF C-terminal" evidence="20">
    <location>
        <begin position="230"/>
        <end position="499"/>
    </location>
</feature>
<keyword evidence="12 17" id="KW-0456">Lyase</keyword>
<feature type="binding site" evidence="17">
    <location>
        <position position="265"/>
    </location>
    <ligand>
        <name>(6S)-NADPHX</name>
        <dbReference type="ChEBI" id="CHEBI:64076"/>
    </ligand>
</feature>
<evidence type="ECO:0000256" key="18">
    <source>
        <dbReference type="HAMAP-Rule" id="MF_01966"/>
    </source>
</evidence>
<comment type="cofactor">
    <cofactor evidence="17">
        <name>Mg(2+)</name>
        <dbReference type="ChEBI" id="CHEBI:18420"/>
    </cofactor>
</comment>
<evidence type="ECO:0000256" key="15">
    <source>
        <dbReference type="ARBA" id="ARBA00048238"/>
    </source>
</evidence>
<sequence length="502" mass="49828">MISAYPGTAVRAAEQPLLDAGAGPELMQKAAYGLYRAAAGLLLRRRGRIYGSKTVVLAGAGNNGGDALYAASRLLARGSSSTAVLTAEDVHSAALAAFRGRGGKVLTLTEENTGTVLALCRSSDLVLDGILGTGGKGGLRAPAAGLAVLEPARLRRGQAPAVVACDLPSGISADTGAAPGAFLRADLTVTFGAPKTGLMAGPGAEAAGQIECVDIGLSTHLEAPGIQRLEAADIAGLLTVPAPGDHKYSRGVLGIAAGSAAYPGAAVLATGAALATGVGMVRFLGPEPVRRLINLQHPEAVCAESAVAQTHVQAWVAGPGAGQDEDQRQRAVDAMASGLPAVIDADAISAVVSSLGPQVILTPHAGELTALLTNLGKSTDRAAVEADPLSHVRRAADLTGATVLLKGWATLVAAPGGPVYSQAEATPWLATAGSGDTLSGILGALLATDSAGPGGPGHYARLAAAAASIHGRAGALSALEGPVEASRLPAAIRRVLAGFLQS</sequence>
<dbReference type="Gene3D" id="3.40.1190.20">
    <property type="match status" value="1"/>
</dbReference>
<dbReference type="PROSITE" id="PS01050">
    <property type="entry name" value="YJEF_C_2"/>
    <property type="match status" value="1"/>
</dbReference>
<dbReference type="InterPro" id="IPR036652">
    <property type="entry name" value="YjeF_N_dom_sf"/>
</dbReference>
<evidence type="ECO:0000256" key="5">
    <source>
        <dbReference type="ARBA" id="ARBA00022723"/>
    </source>
</evidence>
<comment type="catalytic activity">
    <reaction evidence="1 18 19">
        <text>(6R)-NADHX = (6S)-NADHX</text>
        <dbReference type="Rhea" id="RHEA:32215"/>
        <dbReference type="ChEBI" id="CHEBI:64074"/>
        <dbReference type="ChEBI" id="CHEBI:64075"/>
        <dbReference type="EC" id="5.1.99.6"/>
    </reaction>
</comment>
<dbReference type="PROSITE" id="PS51383">
    <property type="entry name" value="YJEF_C_3"/>
    <property type="match status" value="1"/>
</dbReference>
<evidence type="ECO:0000256" key="19">
    <source>
        <dbReference type="PIRNR" id="PIRNR017184"/>
    </source>
</evidence>
<gene>
    <name evidence="17" type="primary">nnrD</name>
    <name evidence="18" type="synonym">nnrE</name>
    <name evidence="22" type="ORF">H9639_07855</name>
</gene>
<dbReference type="SUPFAM" id="SSF53613">
    <property type="entry name" value="Ribokinase-like"/>
    <property type="match status" value="1"/>
</dbReference>
<organism evidence="22 23">
    <name type="scientific">Arthrobacter gallicola</name>
    <dbReference type="NCBI Taxonomy" id="2762225"/>
    <lineage>
        <taxon>Bacteria</taxon>
        <taxon>Bacillati</taxon>
        <taxon>Actinomycetota</taxon>
        <taxon>Actinomycetes</taxon>
        <taxon>Micrococcales</taxon>
        <taxon>Micrococcaceae</taxon>
        <taxon>Arthrobacter</taxon>
    </lineage>
</organism>
<comment type="catalytic activity">
    <reaction evidence="16 17 19">
        <text>(6S)-NADPHX + ADP = AMP + phosphate + NADPH + H(+)</text>
        <dbReference type="Rhea" id="RHEA:32235"/>
        <dbReference type="ChEBI" id="CHEBI:15378"/>
        <dbReference type="ChEBI" id="CHEBI:43474"/>
        <dbReference type="ChEBI" id="CHEBI:57783"/>
        <dbReference type="ChEBI" id="CHEBI:64076"/>
        <dbReference type="ChEBI" id="CHEBI:456215"/>
        <dbReference type="ChEBI" id="CHEBI:456216"/>
        <dbReference type="EC" id="4.2.1.136"/>
    </reaction>
</comment>
<comment type="cofactor">
    <cofactor evidence="18 19">
        <name>K(+)</name>
        <dbReference type="ChEBI" id="CHEBI:29103"/>
    </cofactor>
    <text evidence="18 19">Binds 1 potassium ion per subunit.</text>
</comment>
<feature type="binding site" evidence="17">
    <location>
        <position position="435"/>
    </location>
    <ligand>
        <name>AMP</name>
        <dbReference type="ChEBI" id="CHEBI:456215"/>
    </ligand>
</feature>
<comment type="caution">
    <text evidence="22">The sequence shown here is derived from an EMBL/GenBank/DDBJ whole genome shotgun (WGS) entry which is preliminary data.</text>
</comment>
<dbReference type="PROSITE" id="PS51385">
    <property type="entry name" value="YJEF_N"/>
    <property type="match status" value="1"/>
</dbReference>
<feature type="binding site" evidence="18">
    <location>
        <position position="169"/>
    </location>
    <ligand>
        <name>K(+)</name>
        <dbReference type="ChEBI" id="CHEBI:29103"/>
    </ligand>
</feature>
<dbReference type="HAMAP" id="MF_01965">
    <property type="entry name" value="NADHX_dehydratase"/>
    <property type="match status" value="1"/>
</dbReference>
<dbReference type="Pfam" id="PF03853">
    <property type="entry name" value="YjeF_N"/>
    <property type="match status" value="1"/>
</dbReference>
<comment type="function">
    <text evidence="17">Catalyzes the dehydration of the S-form of NAD(P)HX at the expense of ADP, which is converted to AMP. Together with NAD(P)HX epimerase, which catalyzes the epimerization of the S- and R-forms, the enzyme allows the repair of both epimers of NAD(P)HX, a damaged form of NAD(P)H that is a result of enzymatic or heat-dependent hydration.</text>
</comment>
<dbReference type="InterPro" id="IPR017953">
    <property type="entry name" value="Carbohydrate_kinase_pred_CS"/>
</dbReference>
<keyword evidence="8 17" id="KW-0521">NADP</keyword>
<comment type="function">
    <text evidence="18">Catalyzes the epimerization of the S- and R-forms of NAD(P)HX, a damaged form of NAD(P)H that is a result of enzymatic or heat-dependent hydration. This is a prerequisite for the S-specific NAD(P)H-hydrate dehydratase to allow the repair of both epimers of NAD(P)HX.</text>
</comment>
<dbReference type="Gene3D" id="3.40.50.10260">
    <property type="entry name" value="YjeF N-terminal domain"/>
    <property type="match status" value="1"/>
</dbReference>
<keyword evidence="6 17" id="KW-0547">Nucleotide-binding</keyword>
<comment type="similarity">
    <text evidence="18">Belongs to the NnrE/AIBP family.</text>
</comment>
<protein>
    <recommendedName>
        <fullName evidence="19">Bifunctional NAD(P)H-hydrate repair enzyme</fullName>
    </recommendedName>
    <alternativeName>
        <fullName evidence="19">Nicotinamide nucleotide repair protein</fullName>
    </alternativeName>
    <domain>
        <recommendedName>
            <fullName evidence="19">ADP-dependent (S)-NAD(P)H-hydrate dehydratase</fullName>
            <ecNumber evidence="19">4.2.1.136</ecNumber>
        </recommendedName>
        <alternativeName>
            <fullName evidence="19">ADP-dependent NAD(P)HX dehydratase</fullName>
        </alternativeName>
    </domain>
    <domain>
        <recommendedName>
            <fullName evidence="19">NAD(P)H-hydrate epimerase</fullName>
            <ecNumber evidence="19">5.1.99.6</ecNumber>
        </recommendedName>
    </domain>
</protein>
<dbReference type="Pfam" id="PF01256">
    <property type="entry name" value="Carb_kinase"/>
    <property type="match status" value="1"/>
</dbReference>
<name>A0ABR8US51_9MICC</name>
<feature type="binding site" evidence="18">
    <location>
        <begin position="62"/>
        <end position="66"/>
    </location>
    <ligand>
        <name>(6S)-NADPHX</name>
        <dbReference type="ChEBI" id="CHEBI:64076"/>
    </ligand>
</feature>
<evidence type="ECO:0000256" key="16">
    <source>
        <dbReference type="ARBA" id="ARBA00049209"/>
    </source>
</evidence>